<reference evidence="3 4" key="1">
    <citation type="journal article" date="2014" name="Genome Announc.">
        <title>Draft Genome Sequences of Marinobacter similis A3d10T and Marinobacter salarius R9SW1T.</title>
        <authorList>
            <person name="Ivanova E.P."/>
            <person name="Ng H.J."/>
            <person name="Webb H.K."/>
            <person name="Feng G."/>
            <person name="Oshima K."/>
            <person name="Hattori M."/>
            <person name="Ohkuma M."/>
            <person name="Sergeev A.F."/>
            <person name="Mikhailov V.V."/>
            <person name="Crawford R.J."/>
            <person name="Sawabe T."/>
        </authorList>
    </citation>
    <scope>NUCLEOTIDE SEQUENCE [LARGE SCALE GENOMIC DNA]</scope>
    <source>
        <strain evidence="3 4">A3d10</strain>
    </source>
</reference>
<keyword evidence="1" id="KW-0802">TPR repeat</keyword>
<dbReference type="PROSITE" id="PS51257">
    <property type="entry name" value="PROKAR_LIPOPROTEIN"/>
    <property type="match status" value="1"/>
</dbReference>
<dbReference type="SUPFAM" id="SSF48452">
    <property type="entry name" value="TPR-like"/>
    <property type="match status" value="1"/>
</dbReference>
<dbReference type="OrthoDB" id="255821at2"/>
<feature type="chain" id="PRO_5004875308" evidence="2">
    <location>
        <begin position="22"/>
        <end position="157"/>
    </location>
</feature>
<dbReference type="STRING" id="1420916.AU14_01240"/>
<dbReference type="PROSITE" id="PS50005">
    <property type="entry name" value="TPR"/>
    <property type="match status" value="1"/>
</dbReference>
<evidence type="ECO:0000256" key="1">
    <source>
        <dbReference type="PROSITE-ProRule" id="PRU00339"/>
    </source>
</evidence>
<feature type="signal peptide" evidence="2">
    <location>
        <begin position="1"/>
        <end position="21"/>
    </location>
</feature>
<proteinExistence type="predicted"/>
<evidence type="ECO:0000256" key="2">
    <source>
        <dbReference type="SAM" id="SignalP"/>
    </source>
</evidence>
<evidence type="ECO:0000313" key="3">
    <source>
        <dbReference type="EMBL" id="AHI27777.1"/>
    </source>
</evidence>
<protein>
    <submittedName>
        <fullName evidence="3">Uncharacterized protein</fullName>
    </submittedName>
</protein>
<dbReference type="Proteomes" id="UP000061489">
    <property type="component" value="Chromosome"/>
</dbReference>
<keyword evidence="4" id="KW-1185">Reference proteome</keyword>
<dbReference type="KEGG" id="msx:AU14_01240"/>
<dbReference type="InterPro" id="IPR019734">
    <property type="entry name" value="TPR_rpt"/>
</dbReference>
<gene>
    <name evidence="3" type="ORF">AU14_01240</name>
</gene>
<evidence type="ECO:0000313" key="4">
    <source>
        <dbReference type="Proteomes" id="UP000061489"/>
    </source>
</evidence>
<dbReference type="InterPro" id="IPR011990">
    <property type="entry name" value="TPR-like_helical_dom_sf"/>
</dbReference>
<sequence>MMGSRSEVCALLFGVCMAMLAGCSGPVVKPQVQVDPALAATLAEQGRQALEEGNAGAAKRAWRQAVELNPEDPVVVNNLALLLVEDRSFVEATSLLERGLEHSPRVAELHYNLGVIAELYLLDLQKALVHYQRYRELSEAEDQAVAGWIADLERRLD</sequence>
<accession>W5YF00</accession>
<dbReference type="EMBL" id="CP007151">
    <property type="protein sequence ID" value="AHI27777.1"/>
    <property type="molecule type" value="Genomic_DNA"/>
</dbReference>
<organism evidence="3 4">
    <name type="scientific">Marinobacter similis</name>
    <dbReference type="NCBI Taxonomy" id="1420916"/>
    <lineage>
        <taxon>Bacteria</taxon>
        <taxon>Pseudomonadati</taxon>
        <taxon>Pseudomonadota</taxon>
        <taxon>Gammaproteobacteria</taxon>
        <taxon>Pseudomonadales</taxon>
        <taxon>Marinobacteraceae</taxon>
        <taxon>Marinobacter</taxon>
    </lineage>
</organism>
<dbReference type="Pfam" id="PF14559">
    <property type="entry name" value="TPR_19"/>
    <property type="match status" value="1"/>
</dbReference>
<dbReference type="HOGENOM" id="CLU_1650100_0_0_6"/>
<dbReference type="AlphaFoldDB" id="W5YF00"/>
<keyword evidence="2" id="KW-0732">Signal</keyword>
<name>W5YF00_9GAMM</name>
<feature type="repeat" description="TPR" evidence="1">
    <location>
        <begin position="39"/>
        <end position="72"/>
    </location>
</feature>
<dbReference type="Gene3D" id="1.25.40.10">
    <property type="entry name" value="Tetratricopeptide repeat domain"/>
    <property type="match status" value="1"/>
</dbReference>